<dbReference type="Proteomes" id="UP000193870">
    <property type="component" value="Unassembled WGS sequence"/>
</dbReference>
<keyword evidence="1" id="KW-1133">Transmembrane helix</keyword>
<evidence type="ECO:0000313" key="3">
    <source>
        <dbReference type="Proteomes" id="UP000193870"/>
    </source>
</evidence>
<sequence>MHHVFNNSRCLGLLLEVLADRLLVLAAIAISLTLGGAILTF</sequence>
<dbReference type="AlphaFoldDB" id="A0A1Y5R8E3"/>
<proteinExistence type="predicted"/>
<feature type="transmembrane region" description="Helical" evidence="1">
    <location>
        <begin position="22"/>
        <end position="40"/>
    </location>
</feature>
<organism evidence="2 3">
    <name type="scientific">Palleronia marisminoris</name>
    <dbReference type="NCBI Taxonomy" id="315423"/>
    <lineage>
        <taxon>Bacteria</taxon>
        <taxon>Pseudomonadati</taxon>
        <taxon>Pseudomonadota</taxon>
        <taxon>Alphaproteobacteria</taxon>
        <taxon>Rhodobacterales</taxon>
        <taxon>Roseobacteraceae</taxon>
        <taxon>Palleronia</taxon>
    </lineage>
</organism>
<reference evidence="2 3" key="1">
    <citation type="submission" date="2017-03" db="EMBL/GenBank/DDBJ databases">
        <authorList>
            <person name="Afonso C.L."/>
            <person name="Miller P.J."/>
            <person name="Scott M.A."/>
            <person name="Spackman E."/>
            <person name="Goraichik I."/>
            <person name="Dimitrov K.M."/>
            <person name="Suarez D.L."/>
            <person name="Swayne D.E."/>
        </authorList>
    </citation>
    <scope>NUCLEOTIDE SEQUENCE [LARGE SCALE GENOMIC DNA]</scope>
    <source>
        <strain evidence="2 3">CECT 7066</strain>
    </source>
</reference>
<protein>
    <submittedName>
        <fullName evidence="2">Uncharacterized protein</fullName>
    </submittedName>
</protein>
<accession>A0A1Y5R8E3</accession>
<evidence type="ECO:0000313" key="2">
    <source>
        <dbReference type="EMBL" id="SLN11565.1"/>
    </source>
</evidence>
<dbReference type="STRING" id="315423.SAMN04488020_101108"/>
<gene>
    <name evidence="2" type="ORF">PAM7066_00110</name>
</gene>
<dbReference type="EMBL" id="FWFV01000001">
    <property type="protein sequence ID" value="SLN11565.1"/>
    <property type="molecule type" value="Genomic_DNA"/>
</dbReference>
<name>A0A1Y5R8E3_9RHOB</name>
<dbReference type="RefSeq" id="WP_276326050.1">
    <property type="nucleotide sequence ID" value="NZ_FOPF01000001.1"/>
</dbReference>
<keyword evidence="1" id="KW-0472">Membrane</keyword>
<keyword evidence="3" id="KW-1185">Reference proteome</keyword>
<evidence type="ECO:0000256" key="1">
    <source>
        <dbReference type="SAM" id="Phobius"/>
    </source>
</evidence>
<keyword evidence="1" id="KW-0812">Transmembrane</keyword>